<accession>A0A9X0WE59</accession>
<keyword evidence="2" id="KW-1185">Reference proteome</keyword>
<comment type="caution">
    <text evidence="1">The sequence shown here is derived from an EMBL/GenBank/DDBJ whole genome shotgun (WGS) entry which is preliminary data.</text>
</comment>
<feature type="non-terminal residue" evidence="1">
    <location>
        <position position="64"/>
    </location>
</feature>
<evidence type="ECO:0000313" key="2">
    <source>
        <dbReference type="Proteomes" id="UP001138768"/>
    </source>
</evidence>
<dbReference type="EMBL" id="NRRY01000115">
    <property type="protein sequence ID" value="MBK1621771.1"/>
    <property type="molecule type" value="Genomic_DNA"/>
</dbReference>
<proteinExistence type="predicted"/>
<name>A0A9X0WE59_9GAMM</name>
<organism evidence="1 2">
    <name type="scientific">Lamprobacter modestohalophilus</name>
    <dbReference type="NCBI Taxonomy" id="1064514"/>
    <lineage>
        <taxon>Bacteria</taxon>
        <taxon>Pseudomonadati</taxon>
        <taxon>Pseudomonadota</taxon>
        <taxon>Gammaproteobacteria</taxon>
        <taxon>Chromatiales</taxon>
        <taxon>Chromatiaceae</taxon>
        <taxon>Lamprobacter</taxon>
    </lineage>
</organism>
<reference evidence="1 2" key="1">
    <citation type="journal article" date="2020" name="Microorganisms">
        <title>Osmotic Adaptation and Compatible Solute Biosynthesis of Phototrophic Bacteria as Revealed from Genome Analyses.</title>
        <authorList>
            <person name="Imhoff J.F."/>
            <person name="Rahn T."/>
            <person name="Kunzel S."/>
            <person name="Keller A."/>
            <person name="Neulinger S.C."/>
        </authorList>
    </citation>
    <scope>NUCLEOTIDE SEQUENCE [LARGE SCALE GENOMIC DNA]</scope>
    <source>
        <strain evidence="1 2">DSM 25653</strain>
    </source>
</reference>
<dbReference type="Proteomes" id="UP001138768">
    <property type="component" value="Unassembled WGS sequence"/>
</dbReference>
<protein>
    <submittedName>
        <fullName evidence="1">Uncharacterized protein</fullName>
    </submittedName>
</protein>
<gene>
    <name evidence="1" type="ORF">CKO42_26000</name>
</gene>
<sequence>MTNDVDQHQTHRIAAEVNAAGLLEVLNPFNLQPIATVDTVDRHGVEQALAVADACYRQRDGWLP</sequence>
<dbReference type="AlphaFoldDB" id="A0A9X0WE59"/>
<evidence type="ECO:0000313" key="1">
    <source>
        <dbReference type="EMBL" id="MBK1621771.1"/>
    </source>
</evidence>